<keyword evidence="1" id="KW-0472">Membrane</keyword>
<organism evidence="3 4">
    <name type="scientific">Coprococcus hominis</name>
    <name type="common">ex Liu et al. 2022</name>
    <dbReference type="NCBI Taxonomy" id="2763039"/>
    <lineage>
        <taxon>Bacteria</taxon>
        <taxon>Bacillati</taxon>
        <taxon>Bacillota</taxon>
        <taxon>Clostridia</taxon>
        <taxon>Lachnospirales</taxon>
        <taxon>Lachnospiraceae</taxon>
        <taxon>Coprococcus</taxon>
    </lineage>
</organism>
<dbReference type="AlphaFoldDB" id="A0A8I0ACV1"/>
<dbReference type="Proteomes" id="UP000615234">
    <property type="component" value="Unassembled WGS sequence"/>
</dbReference>
<dbReference type="InterPro" id="IPR025164">
    <property type="entry name" value="Toastrack_DUF4097"/>
</dbReference>
<comment type="caution">
    <text evidence="3">The sequence shown here is derived from an EMBL/GenBank/DDBJ whole genome shotgun (WGS) entry which is preliminary data.</text>
</comment>
<evidence type="ECO:0000313" key="3">
    <source>
        <dbReference type="EMBL" id="MBC5661408.1"/>
    </source>
</evidence>
<dbReference type="RefSeq" id="WP_186847211.1">
    <property type="nucleotide sequence ID" value="NZ_JACOOX010000001.1"/>
</dbReference>
<feature type="transmembrane region" description="Helical" evidence="1">
    <location>
        <begin position="7"/>
        <end position="28"/>
    </location>
</feature>
<accession>A0A8I0ACV1</accession>
<protein>
    <submittedName>
        <fullName evidence="3">DUF4097 family beta strand repeat protein</fullName>
    </submittedName>
</protein>
<dbReference type="Gene3D" id="2.160.20.120">
    <property type="match status" value="1"/>
</dbReference>
<proteinExistence type="predicted"/>
<gene>
    <name evidence="3" type="ORF">H8S09_00620</name>
</gene>
<evidence type="ECO:0000256" key="1">
    <source>
        <dbReference type="SAM" id="Phobius"/>
    </source>
</evidence>
<name>A0A8I0ACV1_9FIRM</name>
<keyword evidence="4" id="KW-1185">Reference proteome</keyword>
<feature type="domain" description="DUF4097" evidence="2">
    <location>
        <begin position="63"/>
        <end position="319"/>
    </location>
</feature>
<dbReference type="EMBL" id="JACOOX010000001">
    <property type="protein sequence ID" value="MBC5661408.1"/>
    <property type="molecule type" value="Genomic_DNA"/>
</dbReference>
<reference evidence="3 4" key="1">
    <citation type="submission" date="2020-08" db="EMBL/GenBank/DDBJ databases">
        <title>Genome public.</title>
        <authorList>
            <person name="Liu C."/>
            <person name="Sun Q."/>
        </authorList>
    </citation>
    <scope>NUCLEOTIDE SEQUENCE [LARGE SCALE GENOMIC DNA]</scope>
    <source>
        <strain evidence="3 4">NSJ-10</strain>
    </source>
</reference>
<keyword evidence="1" id="KW-1133">Transmembrane helix</keyword>
<sequence>MSKSKKAVIVASIFIVVGVIIVFLSFAINGFHFPNGSVDLLGMKALPDYVKKTVQIKDDFNAVDIAGEASTDVMIKNSDNGTNYIEYYDTDGLTNHAEVVDGVLTFRCEDKRTHHPTISLGFGSDTKTTIYLAEKEYQAIQVTTASGNIDYRYSYKPNTEPAGNSAFTSLKTNSGDISIADIEANTLTTKTSSGNISISNSSFTTLLELHASSGDILLNRTAAGQAEFYTTSGYVSASELSANTSLTCNTASGDVDMNIADAEAIDISAMSGYIDLELDSDRSYSFSANTQSGNIDIPHGANNSEYECGVTTTSGDIRIRQE</sequence>
<evidence type="ECO:0000259" key="2">
    <source>
        <dbReference type="Pfam" id="PF13349"/>
    </source>
</evidence>
<dbReference type="Pfam" id="PF13349">
    <property type="entry name" value="DUF4097"/>
    <property type="match status" value="1"/>
</dbReference>
<keyword evidence="1" id="KW-0812">Transmembrane</keyword>
<evidence type="ECO:0000313" key="4">
    <source>
        <dbReference type="Proteomes" id="UP000615234"/>
    </source>
</evidence>